<dbReference type="Pfam" id="PF01554">
    <property type="entry name" value="MatE"/>
    <property type="match status" value="2"/>
</dbReference>
<keyword evidence="5 8" id="KW-0812">Transmembrane</keyword>
<dbReference type="GO" id="GO:0005886">
    <property type="term" value="C:plasma membrane"/>
    <property type="evidence" value="ECO:0007669"/>
    <property type="project" value="UniProtKB-SubCell"/>
</dbReference>
<gene>
    <name evidence="9" type="ORF">FNM00_14635</name>
</gene>
<evidence type="ECO:0000256" key="1">
    <source>
        <dbReference type="ARBA" id="ARBA00004651"/>
    </source>
</evidence>
<dbReference type="AlphaFoldDB" id="A0A554RWG3"/>
<feature type="transmembrane region" description="Helical" evidence="8">
    <location>
        <begin position="233"/>
        <end position="252"/>
    </location>
</feature>
<feature type="transmembrane region" description="Helical" evidence="8">
    <location>
        <begin position="307"/>
        <end position="329"/>
    </location>
</feature>
<reference evidence="9 10" key="1">
    <citation type="submission" date="2019-07" db="EMBL/GenBank/DDBJ databases">
        <authorList>
            <person name="Zhao L.H."/>
        </authorList>
    </citation>
    <scope>NUCLEOTIDE SEQUENCE [LARGE SCALE GENOMIC DNA]</scope>
    <source>
        <strain evidence="9 10">Co35</strain>
    </source>
</reference>
<sequence length="433" mass="44655">MKDIDRRILAISIPAFAALISEPLMLMADTAIIGHVGRAELAGLAAASTVLMTVAGLCIFLAYGSTATVARHQGAGDDRRALQSALGGVWLALGLGVVLGAGLAVFARPLGRSLASSPQVADLAYDYLVVGAVSVPALLLVLAATGALRGLLDLRTPLRAMIAANLVNVVITLVLVHGFGWGLRGAALGLVIAQWFAAIWLCLVVVRRARAARASVRPDLGEVLTAATDGVPLLVRTLTLRTSLIIATLVAARLGDAPLAAHQIATTVVSFLAFALDALAIAGQTLTGRTLGASDATGTRAMTQRMIVWGLGAGVVFGLAIAAASPLLVRGFTSDSLVQSTAVPALLVVAAIQPLSGVVFVLDGVLIGAGDGVYLAWAGVLVLALYAPAALAVGWLDASFMWLWVAYGVFIAARLATLWWRQRGDSWMVLGAR</sequence>
<comment type="similarity">
    <text evidence="2">Belongs to the multi antimicrobial extrusion (MATE) (TC 2.A.66.1) family.</text>
</comment>
<feature type="transmembrane region" description="Helical" evidence="8">
    <location>
        <begin position="264"/>
        <end position="286"/>
    </location>
</feature>
<dbReference type="InterPro" id="IPR048279">
    <property type="entry name" value="MdtK-like"/>
</dbReference>
<proteinExistence type="inferred from homology"/>
<dbReference type="InterPro" id="IPR002528">
    <property type="entry name" value="MATE_fam"/>
</dbReference>
<dbReference type="CDD" id="cd13136">
    <property type="entry name" value="MATE_DinF_like"/>
    <property type="match status" value="1"/>
</dbReference>
<dbReference type="GO" id="GO:0042910">
    <property type="term" value="F:xenobiotic transmembrane transporter activity"/>
    <property type="evidence" value="ECO:0007669"/>
    <property type="project" value="InterPro"/>
</dbReference>
<evidence type="ECO:0000256" key="8">
    <source>
        <dbReference type="SAM" id="Phobius"/>
    </source>
</evidence>
<dbReference type="GO" id="GO:0015297">
    <property type="term" value="F:antiporter activity"/>
    <property type="evidence" value="ECO:0007669"/>
    <property type="project" value="InterPro"/>
</dbReference>
<feature type="transmembrane region" description="Helical" evidence="8">
    <location>
        <begin position="160"/>
        <end position="180"/>
    </location>
</feature>
<dbReference type="NCBIfam" id="TIGR00797">
    <property type="entry name" value="matE"/>
    <property type="match status" value="1"/>
</dbReference>
<name>A0A554RWG3_9ACTN</name>
<dbReference type="RefSeq" id="WP_143914292.1">
    <property type="nucleotide sequence ID" value="NZ_VLNT01000014.1"/>
</dbReference>
<keyword evidence="4" id="KW-1003">Cell membrane</keyword>
<evidence type="ECO:0000256" key="5">
    <source>
        <dbReference type="ARBA" id="ARBA00022692"/>
    </source>
</evidence>
<dbReference type="PIRSF" id="PIRSF006603">
    <property type="entry name" value="DinF"/>
    <property type="match status" value="1"/>
</dbReference>
<accession>A0A554RWG3</accession>
<evidence type="ECO:0000313" key="10">
    <source>
        <dbReference type="Proteomes" id="UP000316988"/>
    </source>
</evidence>
<dbReference type="Proteomes" id="UP000316988">
    <property type="component" value="Unassembled WGS sequence"/>
</dbReference>
<keyword evidence="10" id="KW-1185">Reference proteome</keyword>
<feature type="transmembrane region" description="Helical" evidence="8">
    <location>
        <begin position="44"/>
        <end position="64"/>
    </location>
</feature>
<dbReference type="EMBL" id="VLNT01000014">
    <property type="protein sequence ID" value="TSD58431.1"/>
    <property type="molecule type" value="Genomic_DNA"/>
</dbReference>
<evidence type="ECO:0000313" key="9">
    <source>
        <dbReference type="EMBL" id="TSD58431.1"/>
    </source>
</evidence>
<feature type="transmembrane region" description="Helical" evidence="8">
    <location>
        <begin position="401"/>
        <end position="420"/>
    </location>
</feature>
<dbReference type="InterPro" id="IPR044644">
    <property type="entry name" value="DinF-like"/>
</dbReference>
<evidence type="ECO:0000256" key="2">
    <source>
        <dbReference type="ARBA" id="ARBA00010199"/>
    </source>
</evidence>
<evidence type="ECO:0000256" key="4">
    <source>
        <dbReference type="ARBA" id="ARBA00022475"/>
    </source>
</evidence>
<dbReference type="PANTHER" id="PTHR42893:SF46">
    <property type="entry name" value="PROTEIN DETOXIFICATION 44, CHLOROPLASTIC"/>
    <property type="match status" value="1"/>
</dbReference>
<comment type="subcellular location">
    <subcellularLocation>
        <location evidence="1">Cell membrane</location>
        <topology evidence="1">Multi-pass membrane protein</topology>
    </subcellularLocation>
</comment>
<feature type="transmembrane region" description="Helical" evidence="8">
    <location>
        <begin position="85"/>
        <end position="107"/>
    </location>
</feature>
<feature type="transmembrane region" description="Helical" evidence="8">
    <location>
        <begin position="127"/>
        <end position="148"/>
    </location>
</feature>
<comment type="caution">
    <text evidence="9">The sequence shown here is derived from an EMBL/GenBank/DDBJ whole genome shotgun (WGS) entry which is preliminary data.</text>
</comment>
<feature type="transmembrane region" description="Helical" evidence="8">
    <location>
        <begin position="341"/>
        <end position="362"/>
    </location>
</feature>
<evidence type="ECO:0000256" key="3">
    <source>
        <dbReference type="ARBA" id="ARBA00022448"/>
    </source>
</evidence>
<feature type="transmembrane region" description="Helical" evidence="8">
    <location>
        <begin position="374"/>
        <end position="395"/>
    </location>
</feature>
<evidence type="ECO:0000256" key="6">
    <source>
        <dbReference type="ARBA" id="ARBA00022989"/>
    </source>
</evidence>
<keyword evidence="6 8" id="KW-1133">Transmembrane helix</keyword>
<organism evidence="9 10">
    <name type="scientific">Aeromicrobium piscarium</name>
    <dbReference type="NCBI Taxonomy" id="2590901"/>
    <lineage>
        <taxon>Bacteria</taxon>
        <taxon>Bacillati</taxon>
        <taxon>Actinomycetota</taxon>
        <taxon>Actinomycetes</taxon>
        <taxon>Propionibacteriales</taxon>
        <taxon>Nocardioidaceae</taxon>
        <taxon>Aeromicrobium</taxon>
    </lineage>
</organism>
<feature type="transmembrane region" description="Helical" evidence="8">
    <location>
        <begin position="186"/>
        <end position="206"/>
    </location>
</feature>
<keyword evidence="3" id="KW-0813">Transport</keyword>
<dbReference type="PANTHER" id="PTHR42893">
    <property type="entry name" value="PROTEIN DETOXIFICATION 44, CHLOROPLASTIC-RELATED"/>
    <property type="match status" value="1"/>
</dbReference>
<evidence type="ECO:0000256" key="7">
    <source>
        <dbReference type="ARBA" id="ARBA00023136"/>
    </source>
</evidence>
<keyword evidence="7 8" id="KW-0472">Membrane</keyword>
<protein>
    <submittedName>
        <fullName evidence="9">MATE family efflux transporter</fullName>
    </submittedName>
</protein>
<dbReference type="OrthoDB" id="5242355at2"/>